<evidence type="ECO:0000313" key="10">
    <source>
        <dbReference type="Proteomes" id="UP001642502"/>
    </source>
</evidence>
<dbReference type="PANTHER" id="PTHR45670">
    <property type="entry name" value="E3 UBIQUITIN-PROTEIN LIGASE TRIP12"/>
    <property type="match status" value="1"/>
</dbReference>
<dbReference type="InterPro" id="IPR057948">
    <property type="entry name" value="TPR_TRIP12_N"/>
</dbReference>
<dbReference type="EC" id="2.3.2.26" evidence="3"/>
<dbReference type="Pfam" id="PF25579">
    <property type="entry name" value="TPR_TRIP12_N"/>
    <property type="match status" value="1"/>
</dbReference>
<feature type="compositionally biased region" description="Polar residues" evidence="7">
    <location>
        <begin position="1179"/>
        <end position="1197"/>
    </location>
</feature>
<keyword evidence="10" id="KW-1185">Reference proteome</keyword>
<dbReference type="InterPro" id="IPR035983">
    <property type="entry name" value="Hect_E3_ubiquitin_ligase"/>
</dbReference>
<protein>
    <recommendedName>
        <fullName evidence="3">HECT-type E3 ubiquitin transferase</fullName>
        <ecNumber evidence="3">2.3.2.26</ecNumber>
    </recommendedName>
</protein>
<comment type="similarity">
    <text evidence="2">Belongs to the UPL family. K-HECT subfamily.</text>
</comment>
<feature type="compositionally biased region" description="Polar residues" evidence="7">
    <location>
        <begin position="1025"/>
        <end position="1045"/>
    </location>
</feature>
<dbReference type="InterPro" id="IPR045322">
    <property type="entry name" value="HECTD1/TRIP12-like"/>
</dbReference>
<dbReference type="Gene3D" id="1.25.10.10">
    <property type="entry name" value="Leucine-rich Repeat Variant"/>
    <property type="match status" value="1"/>
</dbReference>
<evidence type="ECO:0000256" key="6">
    <source>
        <dbReference type="PROSITE-ProRule" id="PRU00104"/>
    </source>
</evidence>
<evidence type="ECO:0000256" key="4">
    <source>
        <dbReference type="ARBA" id="ARBA00022679"/>
    </source>
</evidence>
<feature type="compositionally biased region" description="Basic and acidic residues" evidence="7">
    <location>
        <begin position="623"/>
        <end position="634"/>
    </location>
</feature>
<dbReference type="PROSITE" id="PS50237">
    <property type="entry name" value="HECT"/>
    <property type="match status" value="1"/>
</dbReference>
<dbReference type="InterPro" id="IPR011989">
    <property type="entry name" value="ARM-like"/>
</dbReference>
<comment type="catalytic activity">
    <reaction evidence="1">
        <text>S-ubiquitinyl-[E2 ubiquitin-conjugating enzyme]-L-cysteine + [acceptor protein]-L-lysine = [E2 ubiquitin-conjugating enzyme]-L-cysteine + N(6)-ubiquitinyl-[acceptor protein]-L-lysine.</text>
        <dbReference type="EC" id="2.3.2.26"/>
    </reaction>
</comment>
<evidence type="ECO:0000256" key="3">
    <source>
        <dbReference type="ARBA" id="ARBA00012485"/>
    </source>
</evidence>
<evidence type="ECO:0000313" key="9">
    <source>
        <dbReference type="EMBL" id="CAK7267043.1"/>
    </source>
</evidence>
<reference evidence="9 10" key="1">
    <citation type="submission" date="2024-01" db="EMBL/GenBank/DDBJ databases">
        <authorList>
            <person name="Allen C."/>
            <person name="Tagirdzhanova G."/>
        </authorList>
    </citation>
    <scope>NUCLEOTIDE SEQUENCE [LARGE SCALE GENOMIC DNA]</scope>
    <source>
        <strain evidence="9 10">CBS 119000</strain>
    </source>
</reference>
<proteinExistence type="inferred from homology"/>
<feature type="compositionally biased region" description="Polar residues" evidence="7">
    <location>
        <begin position="729"/>
        <end position="739"/>
    </location>
</feature>
<feature type="compositionally biased region" description="Polar residues" evidence="7">
    <location>
        <begin position="436"/>
        <end position="447"/>
    </location>
</feature>
<feature type="domain" description="HECT" evidence="8">
    <location>
        <begin position="1498"/>
        <end position="1853"/>
    </location>
</feature>
<dbReference type="SMART" id="SM00119">
    <property type="entry name" value="HECTc"/>
    <property type="match status" value="1"/>
</dbReference>
<dbReference type="Gene3D" id="3.90.1750.10">
    <property type="entry name" value="Hect, E3 ligase catalytic domains"/>
    <property type="match status" value="1"/>
</dbReference>
<feature type="region of interest" description="Disordered" evidence="7">
    <location>
        <begin position="1013"/>
        <end position="1138"/>
    </location>
</feature>
<evidence type="ECO:0000256" key="2">
    <source>
        <dbReference type="ARBA" id="ARBA00006331"/>
    </source>
</evidence>
<feature type="compositionally biased region" description="Polar residues" evidence="7">
    <location>
        <begin position="1066"/>
        <end position="1078"/>
    </location>
</feature>
<feature type="active site" description="Glycyl thioester intermediate" evidence="6">
    <location>
        <position position="1820"/>
    </location>
</feature>
<feature type="region of interest" description="Disordered" evidence="7">
    <location>
        <begin position="1"/>
        <end position="62"/>
    </location>
</feature>
<evidence type="ECO:0000256" key="1">
    <source>
        <dbReference type="ARBA" id="ARBA00000885"/>
    </source>
</evidence>
<dbReference type="SUPFAM" id="SSF48371">
    <property type="entry name" value="ARM repeat"/>
    <property type="match status" value="1"/>
</dbReference>
<dbReference type="InterPro" id="IPR000569">
    <property type="entry name" value="HECT_dom"/>
</dbReference>
<organism evidence="9 10">
    <name type="scientific">Sporothrix epigloea</name>
    <dbReference type="NCBI Taxonomy" id="1892477"/>
    <lineage>
        <taxon>Eukaryota</taxon>
        <taxon>Fungi</taxon>
        <taxon>Dikarya</taxon>
        <taxon>Ascomycota</taxon>
        <taxon>Pezizomycotina</taxon>
        <taxon>Sordariomycetes</taxon>
        <taxon>Sordariomycetidae</taxon>
        <taxon>Ophiostomatales</taxon>
        <taxon>Ophiostomataceae</taxon>
        <taxon>Sporothrix</taxon>
    </lineage>
</organism>
<dbReference type="PANTHER" id="PTHR45670:SF1">
    <property type="entry name" value="E3 UBIQUITIN-PROTEIN LIGASE HECTD1"/>
    <property type="match status" value="1"/>
</dbReference>
<accession>A0ABP0DHC8</accession>
<keyword evidence="4 9" id="KW-0808">Transferase</keyword>
<evidence type="ECO:0000256" key="7">
    <source>
        <dbReference type="SAM" id="MobiDB-lite"/>
    </source>
</evidence>
<dbReference type="SUPFAM" id="SSF56204">
    <property type="entry name" value="Hect, E3 ligase catalytic domain"/>
    <property type="match status" value="1"/>
</dbReference>
<gene>
    <name evidence="9" type="primary">UFD4</name>
    <name evidence="9" type="ORF">SEPCBS119000_002337</name>
</gene>
<dbReference type="CDD" id="cd00078">
    <property type="entry name" value="HECTc"/>
    <property type="match status" value="1"/>
</dbReference>
<dbReference type="Proteomes" id="UP001642502">
    <property type="component" value="Unassembled WGS sequence"/>
</dbReference>
<feature type="compositionally biased region" description="Basic and acidic residues" evidence="7">
    <location>
        <begin position="15"/>
        <end position="28"/>
    </location>
</feature>
<feature type="region of interest" description="Disordered" evidence="7">
    <location>
        <begin position="605"/>
        <end position="644"/>
    </location>
</feature>
<dbReference type="InterPro" id="IPR016024">
    <property type="entry name" value="ARM-type_fold"/>
</dbReference>
<feature type="compositionally biased region" description="Basic residues" evidence="7">
    <location>
        <begin position="1086"/>
        <end position="1103"/>
    </location>
</feature>
<feature type="compositionally biased region" description="Basic residues" evidence="7">
    <location>
        <begin position="1048"/>
        <end position="1057"/>
    </location>
</feature>
<feature type="region of interest" description="Disordered" evidence="7">
    <location>
        <begin position="675"/>
        <end position="753"/>
    </location>
</feature>
<feature type="region of interest" description="Disordered" evidence="7">
    <location>
        <begin position="1156"/>
        <end position="1197"/>
    </location>
</feature>
<evidence type="ECO:0000259" key="8">
    <source>
        <dbReference type="PROSITE" id="PS50237"/>
    </source>
</evidence>
<name>A0ABP0DHC8_9PEZI</name>
<keyword evidence="5 6" id="KW-0833">Ubl conjugation pathway</keyword>
<sequence>MAGTDEIGSELTSVTRERFEDGLDRVSAEDDDKDDDDDNENENENEDPEFDDGSHRYSESELGDPFGAGASLSYRRSGLPVALSMLGGMLSMSGMSARFREILAHLGRKDDPSLQLIALQDLSEILLVSNEDNLSGSFSPDAYVRALVSLMQPNEITGEENPEIMLLACRCLANLMEAIPASAANVVYGGAVPVLCQKLLEISFIDLAEQSLSTLERISLEYPSCIVQEGGLTACLSYLEFFATSTQRTAVTLAANCCRNLSEDSFSVVLVVMPILLNVLNGSDQRVVEQASLCVCRIVESFRHSPSELEKLVDVDMLKAILRLLLPGTATHSIGSNLHTQFLRVLAIIADASPRLAAELFKMDVVETLYQILTGLTPPAGIANIAENLDSILIMQALTSRPRDQVIETLNVICNLLPSGANTSQDDAAEDHLVKTSRNPSNASRSKLQPRRKKPTIDKIRLKFLEGCQDNVRRFTLILLPTLSDVYSSTVNFDVRLRVMTAHVGMLSNFDTDIITEALKEMPYASFLASILSQQDHPSLVCLALQATDLLMCRLEKIYRYQLYREGVISEIENIASSSVEIEVEALSSKVLDSELIAVEKPEFDSHSIRHRSSPGSVANSRGIHESSGHGSDHDYDETCGGGHDLGVADGSGTSDLYELSIGADIDSDVVDHKSTSQIAGDIESHDSSNEDGTEIEKIDEDAEGDNDNQDCEEGGIDDENPDDIAGSPPSSCGSNTSHDFPPRHQHVTNAPLQTQVKTLARRFLVKHETGKNDNTIRLKATQTLSGLSSLASEISDFYLEPQADASAVSKGIDLFKRLAVFFDSNVFENATSAELLGSNLVHVLERVLGNADYRHASAARSAFLECFIGHPVTQPTGVSPTPFSVLVHKLQDLLSRSENFEIVTVHNNTFDGNQTSAASMLAKQIRLRLVADNDPDIPLTYKNIMVSIHAIATFKTLEEYLRPRIDFSVQTRNLRRDGLSRALAAISGSNEVSTNTSSTATAARLAMERSSLLSGAPPRPDVPSDQSAPAISDSRQTKPASQNPRAARPRSHRKTEKSKSAKVGQLNTITMSAGTVSDTEEKNKGRPRRSTRHHAAASRKSRSPQEIGYDASANDPERKRAAEATDDSEINNIGAMNAGIGGLDEDMTADAASEALSPNVKIADGGSIATRKERTTHASKPSRPQSSVKYSDNSASALTSALRGDLPAQQRSMASRPTLLDSVVQSSQDWHMEFTLDGKPVPIDSTVYRAVFDSGSGRDKRLKRPVWSTVHTIHYRRVSGPQPSESANCVFTASTQNDSGNTTSTETANSGCSDGINNNVSSKLQGRDPSTLSILGLLKTLHELNANVGDNLVANGEVLRLKAEPVLQFVNTKLTAKLNRQLEEPLIVASNCLPNWSEDLARLYPFLFPFETRRLFLQSTSFGYARSMARWQDTKVQEGLRRDRRDERPFLGRLQRQKVRISRSKILESAVKVMDLYGASQSILEVEYFDEVGTGLGPTLEFYSTVSREFSKKKYRLWRESDTGDSEFVSSPSGLFPRPVSEHDTMGINGGRLMSLFEALGKFVARSMLDSRIIDINFNPIFFRIGAGSSSVRPTLGAVNAVDSALARSLLLIQEFATAKKAIEGDATRSAVEKVAAIAAITINNSRIEDYSLDFTLPGYPDIELIPGGSQTSVTIDNVGTYVERVVSMTLEDGVRRQVEAFQRGFSQVFPYSALSAFTPDELVSLFGCVEEDWSLEALIDSVKADHGYNMDSRSVRNLLQVMSEMSLLERRDFLMFTTGSPRLPIGGFRSLTPTFTVVCKPSEAPYSSDDYLPSVMTCVNYLKLPNYSTIDILRKQLSTAVKEGQGAFHLS</sequence>
<dbReference type="GO" id="GO:0061630">
    <property type="term" value="F:ubiquitin protein ligase activity"/>
    <property type="evidence" value="ECO:0007669"/>
    <property type="project" value="UniProtKB-EC"/>
</dbReference>
<evidence type="ECO:0000256" key="5">
    <source>
        <dbReference type="ARBA" id="ARBA00022786"/>
    </source>
</evidence>
<feature type="compositionally biased region" description="Acidic residues" evidence="7">
    <location>
        <begin position="690"/>
        <end position="723"/>
    </location>
</feature>
<dbReference type="EMBL" id="CAWUON010000024">
    <property type="protein sequence ID" value="CAK7267043.1"/>
    <property type="molecule type" value="Genomic_DNA"/>
</dbReference>
<comment type="caution">
    <text evidence="9">The sequence shown here is derived from an EMBL/GenBank/DDBJ whole genome shotgun (WGS) entry which is preliminary data.</text>
</comment>
<keyword evidence="9" id="KW-0012">Acyltransferase</keyword>
<dbReference type="Gene3D" id="3.30.2410.10">
    <property type="entry name" value="Hect, E3 ligase catalytic domain"/>
    <property type="match status" value="1"/>
</dbReference>
<dbReference type="Pfam" id="PF00632">
    <property type="entry name" value="HECT"/>
    <property type="match status" value="1"/>
</dbReference>
<feature type="region of interest" description="Disordered" evidence="7">
    <location>
        <begin position="434"/>
        <end position="454"/>
    </location>
</feature>
<feature type="compositionally biased region" description="Acidic residues" evidence="7">
    <location>
        <begin position="29"/>
        <end position="51"/>
    </location>
</feature>